<dbReference type="AlphaFoldDB" id="A0A4W5KB19"/>
<reference evidence="3" key="1">
    <citation type="submission" date="2018-06" db="EMBL/GenBank/DDBJ databases">
        <title>Genome assembly of Danube salmon.</title>
        <authorList>
            <person name="Macqueen D.J."/>
            <person name="Gundappa M.K."/>
        </authorList>
    </citation>
    <scope>NUCLEOTIDE SEQUENCE [LARGE SCALE GENOMIC DNA]</scope>
</reference>
<organism evidence="2 3">
    <name type="scientific">Hucho hucho</name>
    <name type="common">huchen</name>
    <dbReference type="NCBI Taxonomy" id="62062"/>
    <lineage>
        <taxon>Eukaryota</taxon>
        <taxon>Metazoa</taxon>
        <taxon>Chordata</taxon>
        <taxon>Craniata</taxon>
        <taxon>Vertebrata</taxon>
        <taxon>Euteleostomi</taxon>
        <taxon>Actinopterygii</taxon>
        <taxon>Neopterygii</taxon>
        <taxon>Teleostei</taxon>
        <taxon>Protacanthopterygii</taxon>
        <taxon>Salmoniformes</taxon>
        <taxon>Salmonidae</taxon>
        <taxon>Salmoninae</taxon>
        <taxon>Hucho</taxon>
    </lineage>
</organism>
<name>A0A4W5KB19_9TELE</name>
<dbReference type="Proteomes" id="UP000314982">
    <property type="component" value="Unassembled WGS sequence"/>
</dbReference>
<evidence type="ECO:0000313" key="2">
    <source>
        <dbReference type="Ensembl" id="ENSHHUP00000013212.1"/>
    </source>
</evidence>
<dbReference type="STRING" id="62062.ENSHHUP00000013212"/>
<dbReference type="Gene3D" id="3.40.1110.10">
    <property type="entry name" value="Calcium-transporting ATPase, cytoplasmic domain N"/>
    <property type="match status" value="1"/>
</dbReference>
<accession>A0A4W5KB19</accession>
<keyword evidence="3" id="KW-1185">Reference proteome</keyword>
<dbReference type="Ensembl" id="ENSHHUT00000013642.1">
    <property type="protein sequence ID" value="ENSHHUP00000013212.1"/>
    <property type="gene ID" value="ENSHHUG00000008117.1"/>
</dbReference>
<reference evidence="2" key="3">
    <citation type="submission" date="2025-09" db="UniProtKB">
        <authorList>
            <consortium name="Ensembl"/>
        </authorList>
    </citation>
    <scope>IDENTIFICATION</scope>
</reference>
<sequence length="79" mass="8739">ELGTESLGACTDFQAVPGCGIRCQVSNTETLLRQHQEDSDSDDNNQRNSILVQISDSSTRPGSHPLIMDPQPLSMYWDM</sequence>
<feature type="compositionally biased region" description="Polar residues" evidence="1">
    <location>
        <begin position="46"/>
        <end position="61"/>
    </location>
</feature>
<feature type="region of interest" description="Disordered" evidence="1">
    <location>
        <begin position="33"/>
        <end position="79"/>
    </location>
</feature>
<reference evidence="2" key="2">
    <citation type="submission" date="2025-08" db="UniProtKB">
        <authorList>
            <consortium name="Ensembl"/>
        </authorList>
    </citation>
    <scope>IDENTIFICATION</scope>
</reference>
<evidence type="ECO:0000256" key="1">
    <source>
        <dbReference type="SAM" id="MobiDB-lite"/>
    </source>
</evidence>
<dbReference type="GO" id="GO:0000166">
    <property type="term" value="F:nucleotide binding"/>
    <property type="evidence" value="ECO:0007669"/>
    <property type="project" value="InterPro"/>
</dbReference>
<dbReference type="InterPro" id="IPR023299">
    <property type="entry name" value="ATPase_P-typ_cyto_dom_N"/>
</dbReference>
<protein>
    <submittedName>
        <fullName evidence="2">Uncharacterized protein</fullName>
    </submittedName>
</protein>
<evidence type="ECO:0000313" key="3">
    <source>
        <dbReference type="Proteomes" id="UP000314982"/>
    </source>
</evidence>
<proteinExistence type="predicted"/>